<comment type="caution">
    <text evidence="5">The sequence shown here is derived from an EMBL/GenBank/DDBJ whole genome shotgun (WGS) entry which is preliminary data.</text>
</comment>
<evidence type="ECO:0000256" key="1">
    <source>
        <dbReference type="ARBA" id="ARBA00022999"/>
    </source>
</evidence>
<evidence type="ECO:0000256" key="3">
    <source>
        <dbReference type="SAM" id="MobiDB-lite"/>
    </source>
</evidence>
<protein>
    <submittedName>
        <fullName evidence="5">B-cell linker protein</fullName>
    </submittedName>
</protein>
<accession>A0AAV3YEE1</accession>
<organism evidence="5 6">
    <name type="scientific">Plakobranchus ocellatus</name>
    <dbReference type="NCBI Taxonomy" id="259542"/>
    <lineage>
        <taxon>Eukaryota</taxon>
        <taxon>Metazoa</taxon>
        <taxon>Spiralia</taxon>
        <taxon>Lophotrochozoa</taxon>
        <taxon>Mollusca</taxon>
        <taxon>Gastropoda</taxon>
        <taxon>Heterobranchia</taxon>
        <taxon>Euthyneura</taxon>
        <taxon>Panpulmonata</taxon>
        <taxon>Sacoglossa</taxon>
        <taxon>Placobranchoidea</taxon>
        <taxon>Plakobranchidae</taxon>
        <taxon>Plakobranchus</taxon>
    </lineage>
</organism>
<dbReference type="SUPFAM" id="SSF55550">
    <property type="entry name" value="SH2 domain"/>
    <property type="match status" value="1"/>
</dbReference>
<dbReference type="SMART" id="SM00252">
    <property type="entry name" value="SH2"/>
    <property type="match status" value="1"/>
</dbReference>
<sequence length="252" mass="27793">MGLSLNVKKTECLVISKKSFNPKCNLVSKALFRSLKSSSRHKSSGSTRVRPPPPSTPPPLPPYPPDLPVPPLWPLPPSFLEREGGAQELGCPPLPPRPDDLEEVDPPWLPPPPCDLATSNVVTLEHPESVEGDIYDDGSSVPQHPLLCHPWFHEDATRKTGDSRVMQIKQEGAFLVRPSSKEDSYVLVVFSGGKTCNLPIALRRDGQYALGTEKPEEKRFESVAALIDHHLHCKITLSQGGHVILTKHARRQ</sequence>
<dbReference type="PANTHER" id="PTHR14098">
    <property type="entry name" value="SH2 DOMAIN CONTAINING PROTEIN"/>
    <property type="match status" value="1"/>
</dbReference>
<dbReference type="EMBL" id="BLXT01000825">
    <property type="protein sequence ID" value="GFN80438.1"/>
    <property type="molecule type" value="Genomic_DNA"/>
</dbReference>
<dbReference type="Proteomes" id="UP000735302">
    <property type="component" value="Unassembled WGS sequence"/>
</dbReference>
<feature type="domain" description="SH2" evidence="4">
    <location>
        <begin position="151"/>
        <end position="249"/>
    </location>
</feature>
<reference evidence="5 6" key="1">
    <citation type="journal article" date="2021" name="Elife">
        <title>Chloroplast acquisition without the gene transfer in kleptoplastic sea slugs, Plakobranchus ocellatus.</title>
        <authorList>
            <person name="Maeda T."/>
            <person name="Takahashi S."/>
            <person name="Yoshida T."/>
            <person name="Shimamura S."/>
            <person name="Takaki Y."/>
            <person name="Nagai Y."/>
            <person name="Toyoda A."/>
            <person name="Suzuki Y."/>
            <person name="Arimoto A."/>
            <person name="Ishii H."/>
            <person name="Satoh N."/>
            <person name="Nishiyama T."/>
            <person name="Hasebe M."/>
            <person name="Maruyama T."/>
            <person name="Minagawa J."/>
            <person name="Obokata J."/>
            <person name="Shigenobu S."/>
        </authorList>
    </citation>
    <scope>NUCLEOTIDE SEQUENCE [LARGE SCALE GENOMIC DNA]</scope>
</reference>
<dbReference type="PROSITE" id="PS50001">
    <property type="entry name" value="SH2"/>
    <property type="match status" value="1"/>
</dbReference>
<dbReference type="PANTHER" id="PTHR14098:SF14">
    <property type="entry name" value="SH2 DOMAIN-CONTAINING PROTEIN"/>
    <property type="match status" value="1"/>
</dbReference>
<dbReference type="InterPro" id="IPR036860">
    <property type="entry name" value="SH2_dom_sf"/>
</dbReference>
<feature type="region of interest" description="Disordered" evidence="3">
    <location>
        <begin position="35"/>
        <end position="69"/>
    </location>
</feature>
<dbReference type="GO" id="GO:0005737">
    <property type="term" value="C:cytoplasm"/>
    <property type="evidence" value="ECO:0007669"/>
    <property type="project" value="UniProtKB-ARBA"/>
</dbReference>
<gene>
    <name evidence="5" type="ORF">PoB_000694400</name>
</gene>
<name>A0AAV3YEE1_9GAST</name>
<dbReference type="Gene3D" id="3.30.505.10">
    <property type="entry name" value="SH2 domain"/>
    <property type="match status" value="1"/>
</dbReference>
<dbReference type="GO" id="GO:0035556">
    <property type="term" value="P:intracellular signal transduction"/>
    <property type="evidence" value="ECO:0007669"/>
    <property type="project" value="TreeGrafter"/>
</dbReference>
<evidence type="ECO:0000259" key="4">
    <source>
        <dbReference type="PROSITE" id="PS50001"/>
    </source>
</evidence>
<dbReference type="GO" id="GO:0007169">
    <property type="term" value="P:cell surface receptor protein tyrosine kinase signaling pathway"/>
    <property type="evidence" value="ECO:0007669"/>
    <property type="project" value="TreeGrafter"/>
</dbReference>
<evidence type="ECO:0000313" key="6">
    <source>
        <dbReference type="Proteomes" id="UP000735302"/>
    </source>
</evidence>
<dbReference type="AlphaFoldDB" id="A0AAV3YEE1"/>
<dbReference type="Pfam" id="PF00017">
    <property type="entry name" value="SH2"/>
    <property type="match status" value="1"/>
</dbReference>
<keyword evidence="6" id="KW-1185">Reference proteome</keyword>
<evidence type="ECO:0000256" key="2">
    <source>
        <dbReference type="PROSITE-ProRule" id="PRU00191"/>
    </source>
</evidence>
<feature type="compositionally biased region" description="Pro residues" evidence="3">
    <location>
        <begin position="50"/>
        <end position="69"/>
    </location>
</feature>
<keyword evidence="1 2" id="KW-0727">SH2 domain</keyword>
<dbReference type="InterPro" id="IPR051751">
    <property type="entry name" value="Immunoreceptor_sig_adapters"/>
</dbReference>
<proteinExistence type="predicted"/>
<dbReference type="InterPro" id="IPR000980">
    <property type="entry name" value="SH2"/>
</dbReference>
<evidence type="ECO:0000313" key="5">
    <source>
        <dbReference type="EMBL" id="GFN80438.1"/>
    </source>
</evidence>